<evidence type="ECO:0000313" key="3">
    <source>
        <dbReference type="Proteomes" id="UP000688137"/>
    </source>
</evidence>
<name>A0A8S1LIR0_PARPR</name>
<feature type="coiled-coil region" evidence="1">
    <location>
        <begin position="53"/>
        <end position="84"/>
    </location>
</feature>
<proteinExistence type="predicted"/>
<evidence type="ECO:0000256" key="1">
    <source>
        <dbReference type="SAM" id="Coils"/>
    </source>
</evidence>
<keyword evidence="3" id="KW-1185">Reference proteome</keyword>
<keyword evidence="1" id="KW-0175">Coiled coil</keyword>
<comment type="caution">
    <text evidence="2">The sequence shown here is derived from an EMBL/GenBank/DDBJ whole genome shotgun (WGS) entry which is preliminary data.</text>
</comment>
<organism evidence="2 3">
    <name type="scientific">Paramecium primaurelia</name>
    <dbReference type="NCBI Taxonomy" id="5886"/>
    <lineage>
        <taxon>Eukaryota</taxon>
        <taxon>Sar</taxon>
        <taxon>Alveolata</taxon>
        <taxon>Ciliophora</taxon>
        <taxon>Intramacronucleata</taxon>
        <taxon>Oligohymenophorea</taxon>
        <taxon>Peniculida</taxon>
        <taxon>Parameciidae</taxon>
        <taxon>Paramecium</taxon>
    </lineage>
</organism>
<dbReference type="AlphaFoldDB" id="A0A8S1LIR0"/>
<reference evidence="2" key="1">
    <citation type="submission" date="2021-01" db="EMBL/GenBank/DDBJ databases">
        <authorList>
            <consortium name="Genoscope - CEA"/>
            <person name="William W."/>
        </authorList>
    </citation>
    <scope>NUCLEOTIDE SEQUENCE</scope>
</reference>
<sequence length="84" mass="10107">MSTEQQLYERAKRMNQQLTSPENQITDKDVEKFIKEILSAHQKDIEDIYQLVLGDLKQQFHTEKKQLENYRDRAEKINSQIQQL</sequence>
<protein>
    <submittedName>
        <fullName evidence="2">Uncharacterized protein</fullName>
    </submittedName>
</protein>
<evidence type="ECO:0000313" key="2">
    <source>
        <dbReference type="EMBL" id="CAD8065283.1"/>
    </source>
</evidence>
<dbReference type="EMBL" id="CAJJDM010000036">
    <property type="protein sequence ID" value="CAD8065283.1"/>
    <property type="molecule type" value="Genomic_DNA"/>
</dbReference>
<accession>A0A8S1LIR0</accession>
<dbReference type="Proteomes" id="UP000688137">
    <property type="component" value="Unassembled WGS sequence"/>
</dbReference>
<gene>
    <name evidence="2" type="ORF">PPRIM_AZ9-3.1.T0370193</name>
</gene>